<dbReference type="InterPro" id="IPR017261">
    <property type="entry name" value="DNA_mismatch_repair_MutS/MSH"/>
</dbReference>
<keyword evidence="7 11" id="KW-0238">DNA-binding</keyword>
<dbReference type="PANTHER" id="PTHR11361:SF122">
    <property type="entry name" value="DNA MISMATCH REPAIR PROTEIN MSH3"/>
    <property type="match status" value="1"/>
</dbReference>
<evidence type="ECO:0000256" key="10">
    <source>
        <dbReference type="ARBA" id="ARBA00073774"/>
    </source>
</evidence>
<keyword evidence="14" id="KW-1185">Reference proteome</keyword>
<comment type="function">
    <text evidence="11">Component of the post-replicative DNA mismatch repair system (MMR).</text>
</comment>
<dbReference type="InterPro" id="IPR045076">
    <property type="entry name" value="MutS"/>
</dbReference>
<dbReference type="OrthoDB" id="10252754at2759"/>
<dbReference type="SUPFAM" id="SSF52540">
    <property type="entry name" value="P-loop containing nucleoside triphosphate hydrolases"/>
    <property type="match status" value="1"/>
</dbReference>
<dbReference type="Pfam" id="PF00488">
    <property type="entry name" value="MutS_V"/>
    <property type="match status" value="1"/>
</dbReference>
<dbReference type="KEGG" id="foc:113214568"/>
<reference evidence="15" key="1">
    <citation type="submission" date="2025-08" db="UniProtKB">
        <authorList>
            <consortium name="RefSeq"/>
        </authorList>
    </citation>
    <scope>IDENTIFICATION</scope>
    <source>
        <tissue evidence="15">Whole organism</tissue>
    </source>
</reference>
<evidence type="ECO:0000256" key="2">
    <source>
        <dbReference type="ARBA" id="ARBA00007094"/>
    </source>
</evidence>
<sequence length="1036" mass="115735">MSKPNFWRLKRKAKDNAQSVDVKTPKISQKTISSFFRSKPEPTNLLGGQSEKEDSESSQSSSQPKRQKLQDESCALTLEKVPVKLSDSALSKLQSFSTSSKSYEDNETIQSNLRPAKNIPKTSSACNGGRTKPDDDSENEDDPDTVVSSNIKFDAFRSNSQGKRSSQNVVCQGKTGKVKYTPLEQQVMDLWKQHPGILLFIECGYKYRFFGNDAEIAAQELNIYAHMDHNFMTASIPVHRLHAHVARLVEKGHKVGIVKQSETAALKAMSDNKNAPFTRKLENLFTRATLIGEDVDSIDQQNLLLDGVLSAGHIFCLNETHQDAKTTNIIFVAINPSTGECTYEQFSDNSGREELHKRLQMINPAEILCPPAVSKDTERLLNHSQARIEKLPLEWFETTSALTRVTSYFAKGNYEAGALEGLTDLPSPVLACLAAIQQHLEEFGLHRAIRPDCLQALPSGKGFLHLDSSTIRNLQLFTNDCGSGEGSLFWALNHTKTKFGARLLHKWIAQPVCNREVLEDRQEKLTELLQTDHEILTQLKGILSNLPDIEKGLTTILHNKCNPIQYYTILEALCTMRSDLLSLSTFVEQENNCPLLFQLIKETVALLDDVQAYRDNINVTAAKEGNKTKLLKDFSAFPNVLKFMSDIKDTTGALDDLRPEIASKLSLFSVQYTSVSGQEYLIEVKNTNAKCVPANWRKISSTKQVGRYRPPAVDKLFGELQCLREMLKTECNQAWIGLLQEFSQQYFRHKQAVNKVATMDVLLSLAHVAQQEGYCRPKIVEGDNCKIIIKKGRHPVIPLLLASAGQFVPNDTQLDSAGECCMVLSGPNMGGKSCYIRQVALIALLAHIGSYVPAEYAEISLLDSIFTRMGARDELFHGRSTLMVELEETAAILQKVSRNSLVLLDELGRGTGSCDGSAIACATLRHIAIEINCLSLFVTHYPSVMDTANELDKKAANYHMSFVLHNQDETEFLTFLYEVTKGAADRSYGINVARLANLDRNLLQRAATIAADLEKQARQRRDLRHSFSAMWNEHQH</sequence>
<evidence type="ECO:0000256" key="4">
    <source>
        <dbReference type="ARBA" id="ARBA00022741"/>
    </source>
</evidence>
<evidence type="ECO:0000256" key="12">
    <source>
        <dbReference type="SAM" id="MobiDB-lite"/>
    </source>
</evidence>
<dbReference type="Gene3D" id="3.30.420.110">
    <property type="entry name" value="MutS, connector domain"/>
    <property type="match status" value="1"/>
</dbReference>
<keyword evidence="8 11" id="KW-0234">DNA repair</keyword>
<protein>
    <recommendedName>
        <fullName evidence="3 10">DNA mismatch repair protein MSH3</fullName>
    </recommendedName>
    <alternativeName>
        <fullName evidence="3 10">DNA mismatch repair protein MSH3</fullName>
    </alternativeName>
</protein>
<dbReference type="SMART" id="SM00534">
    <property type="entry name" value="MUTSac"/>
    <property type="match status" value="1"/>
</dbReference>
<comment type="similarity">
    <text evidence="2">Belongs to the DNA mismatch repair MutS family. MSH3 subfamily.</text>
</comment>
<dbReference type="GO" id="GO:0005524">
    <property type="term" value="F:ATP binding"/>
    <property type="evidence" value="ECO:0007669"/>
    <property type="project" value="UniProtKB-KW"/>
</dbReference>
<dbReference type="SMART" id="SM00533">
    <property type="entry name" value="MUTSd"/>
    <property type="match status" value="1"/>
</dbReference>
<dbReference type="InterPro" id="IPR036187">
    <property type="entry name" value="DNA_mismatch_repair_MutS_sf"/>
</dbReference>
<dbReference type="PANTHER" id="PTHR11361">
    <property type="entry name" value="DNA MISMATCH REPAIR PROTEIN MUTS FAMILY MEMBER"/>
    <property type="match status" value="1"/>
</dbReference>
<dbReference type="GeneID" id="113214568"/>
<dbReference type="FunFam" id="3.40.1170.10:FF:000004">
    <property type="entry name" value="DNA mismatch repair protein"/>
    <property type="match status" value="1"/>
</dbReference>
<dbReference type="InterPro" id="IPR000432">
    <property type="entry name" value="DNA_mismatch_repair_MutS_C"/>
</dbReference>
<dbReference type="GO" id="GO:0140664">
    <property type="term" value="F:ATP-dependent DNA damage sensor activity"/>
    <property type="evidence" value="ECO:0007669"/>
    <property type="project" value="InterPro"/>
</dbReference>
<dbReference type="PROSITE" id="PS00486">
    <property type="entry name" value="DNA_MISMATCH_REPAIR_2"/>
    <property type="match status" value="1"/>
</dbReference>
<keyword evidence="9" id="KW-0539">Nucleus</keyword>
<evidence type="ECO:0000313" key="15">
    <source>
        <dbReference type="RefSeq" id="XP_026289767.1"/>
    </source>
</evidence>
<dbReference type="InterPro" id="IPR036678">
    <property type="entry name" value="MutS_con_dom_sf"/>
</dbReference>
<evidence type="ECO:0000259" key="13">
    <source>
        <dbReference type="PROSITE" id="PS00486"/>
    </source>
</evidence>
<dbReference type="SUPFAM" id="SSF48334">
    <property type="entry name" value="DNA repair protein MutS, domain III"/>
    <property type="match status" value="1"/>
</dbReference>
<evidence type="ECO:0000256" key="8">
    <source>
        <dbReference type="ARBA" id="ARBA00023204"/>
    </source>
</evidence>
<dbReference type="InterPro" id="IPR016151">
    <property type="entry name" value="DNA_mismatch_repair_MutS_N"/>
</dbReference>
<dbReference type="RefSeq" id="XP_026289767.1">
    <property type="nucleotide sequence ID" value="XM_026433982.2"/>
</dbReference>
<comment type="subcellular location">
    <subcellularLocation>
        <location evidence="1">Nucleus</location>
    </subcellularLocation>
</comment>
<dbReference type="GO" id="GO:0005634">
    <property type="term" value="C:nucleus"/>
    <property type="evidence" value="ECO:0007669"/>
    <property type="project" value="UniProtKB-SubCell"/>
</dbReference>
<organism evidence="14 15">
    <name type="scientific">Frankliniella occidentalis</name>
    <name type="common">Western flower thrips</name>
    <name type="synonym">Euthrips occidentalis</name>
    <dbReference type="NCBI Taxonomy" id="133901"/>
    <lineage>
        <taxon>Eukaryota</taxon>
        <taxon>Metazoa</taxon>
        <taxon>Ecdysozoa</taxon>
        <taxon>Arthropoda</taxon>
        <taxon>Hexapoda</taxon>
        <taxon>Insecta</taxon>
        <taxon>Pterygota</taxon>
        <taxon>Neoptera</taxon>
        <taxon>Paraneoptera</taxon>
        <taxon>Thysanoptera</taxon>
        <taxon>Terebrantia</taxon>
        <taxon>Thripoidea</taxon>
        <taxon>Thripidae</taxon>
        <taxon>Frankliniella</taxon>
    </lineage>
</organism>
<dbReference type="InterPro" id="IPR007695">
    <property type="entry name" value="DNA_mismatch_repair_MutS-lik_N"/>
</dbReference>
<dbReference type="InterPro" id="IPR007860">
    <property type="entry name" value="DNA_mmatch_repair_MutS_con_dom"/>
</dbReference>
<dbReference type="GO" id="GO:0006312">
    <property type="term" value="P:mitotic recombination"/>
    <property type="evidence" value="ECO:0007669"/>
    <property type="project" value="TreeGrafter"/>
</dbReference>
<proteinExistence type="inferred from homology"/>
<dbReference type="Gene3D" id="3.40.1170.10">
    <property type="entry name" value="DNA repair protein MutS, domain I"/>
    <property type="match status" value="1"/>
</dbReference>
<feature type="domain" description="DNA mismatch repair proteins mutS family" evidence="13">
    <location>
        <begin position="900"/>
        <end position="916"/>
    </location>
</feature>
<dbReference type="GO" id="GO:0006298">
    <property type="term" value="P:mismatch repair"/>
    <property type="evidence" value="ECO:0007669"/>
    <property type="project" value="InterPro"/>
</dbReference>
<dbReference type="SUPFAM" id="SSF53150">
    <property type="entry name" value="DNA repair protein MutS, domain II"/>
    <property type="match status" value="1"/>
</dbReference>
<evidence type="ECO:0000313" key="14">
    <source>
        <dbReference type="Proteomes" id="UP000504606"/>
    </source>
</evidence>
<dbReference type="InterPro" id="IPR027417">
    <property type="entry name" value="P-loop_NTPase"/>
</dbReference>
<keyword evidence="5 11" id="KW-0227">DNA damage</keyword>
<dbReference type="Gene3D" id="3.40.50.300">
    <property type="entry name" value="P-loop containing nucleotide triphosphate hydrolases"/>
    <property type="match status" value="1"/>
</dbReference>
<feature type="region of interest" description="Disordered" evidence="12">
    <location>
        <begin position="1"/>
        <end position="73"/>
    </location>
</feature>
<dbReference type="InterPro" id="IPR007696">
    <property type="entry name" value="DNA_mismatch_repair_MutS_core"/>
</dbReference>
<dbReference type="Pfam" id="PF01624">
    <property type="entry name" value="MutS_I"/>
    <property type="match status" value="1"/>
</dbReference>
<dbReference type="Proteomes" id="UP000504606">
    <property type="component" value="Unplaced"/>
</dbReference>
<feature type="compositionally biased region" description="Polar residues" evidence="12">
    <location>
        <begin position="16"/>
        <end position="36"/>
    </location>
</feature>
<dbReference type="NCBIfam" id="NF003810">
    <property type="entry name" value="PRK05399.1"/>
    <property type="match status" value="1"/>
</dbReference>
<dbReference type="Pfam" id="PF05188">
    <property type="entry name" value="MutS_II"/>
    <property type="match status" value="1"/>
</dbReference>
<dbReference type="PIRSF" id="PIRSF037677">
    <property type="entry name" value="DNA_mis_repair_Msh6"/>
    <property type="match status" value="1"/>
</dbReference>
<evidence type="ECO:0000256" key="3">
    <source>
        <dbReference type="ARBA" id="ARBA00022151"/>
    </source>
</evidence>
<gene>
    <name evidence="15" type="primary">LOC113214568</name>
</gene>
<evidence type="ECO:0000256" key="9">
    <source>
        <dbReference type="ARBA" id="ARBA00023242"/>
    </source>
</evidence>
<evidence type="ECO:0000256" key="11">
    <source>
        <dbReference type="RuleBase" id="RU003756"/>
    </source>
</evidence>
<evidence type="ECO:0000256" key="1">
    <source>
        <dbReference type="ARBA" id="ARBA00004123"/>
    </source>
</evidence>
<dbReference type="AlphaFoldDB" id="A0A6J1TAB1"/>
<dbReference type="Pfam" id="PF05190">
    <property type="entry name" value="MutS_IV"/>
    <property type="match status" value="1"/>
</dbReference>
<name>A0A6J1TAB1_FRAOC</name>
<dbReference type="SUPFAM" id="SSF55271">
    <property type="entry name" value="DNA repair protein MutS, domain I"/>
    <property type="match status" value="1"/>
</dbReference>
<accession>A0A6J1TAB1</accession>
<evidence type="ECO:0000256" key="5">
    <source>
        <dbReference type="ARBA" id="ARBA00022763"/>
    </source>
</evidence>
<evidence type="ECO:0000256" key="6">
    <source>
        <dbReference type="ARBA" id="ARBA00022840"/>
    </source>
</evidence>
<evidence type="ECO:0000256" key="7">
    <source>
        <dbReference type="ARBA" id="ARBA00023125"/>
    </source>
</evidence>
<dbReference type="InterPro" id="IPR007861">
    <property type="entry name" value="DNA_mismatch_repair_MutS_clamp"/>
</dbReference>
<feature type="region of interest" description="Disordered" evidence="12">
    <location>
        <begin position="95"/>
        <end position="150"/>
    </location>
</feature>
<dbReference type="GO" id="GO:0030983">
    <property type="term" value="F:mismatched DNA binding"/>
    <property type="evidence" value="ECO:0007669"/>
    <property type="project" value="InterPro"/>
</dbReference>
<keyword evidence="4 11" id="KW-0547">Nucleotide-binding</keyword>
<dbReference type="FunFam" id="1.10.1420.10:FF:000004">
    <property type="entry name" value="DNA mismatch repair protein Msh3"/>
    <property type="match status" value="1"/>
</dbReference>
<dbReference type="Gene3D" id="1.10.1420.10">
    <property type="match status" value="2"/>
</dbReference>
<dbReference type="Pfam" id="PF05192">
    <property type="entry name" value="MutS_III"/>
    <property type="match status" value="1"/>
</dbReference>
<feature type="compositionally biased region" description="Acidic residues" evidence="12">
    <location>
        <begin position="135"/>
        <end position="144"/>
    </location>
</feature>
<keyword evidence="6" id="KW-0067">ATP-binding</keyword>